<dbReference type="Proteomes" id="UP000032135">
    <property type="component" value="Segment"/>
</dbReference>
<dbReference type="EMBL" id="KP211958">
    <property type="protein sequence ID" value="AJK27564.1"/>
    <property type="molecule type" value="Genomic_DNA"/>
</dbReference>
<proteinExistence type="predicted"/>
<gene>
    <name evidence="1" type="ORF">PTIM40_137</name>
</gene>
<dbReference type="RefSeq" id="YP_009188212.1">
    <property type="nucleotide sequence ID" value="NC_028663.1"/>
</dbReference>
<protein>
    <submittedName>
        <fullName evidence="1">Uncharacterized protein</fullName>
    </submittedName>
</protein>
<sequence length="55" mass="6451">MSRGIITKVDMLSRVYKYKKGLFDGSYHCEYTEEQKDAAHKAFNDVLDMLQEYIA</sequence>
<dbReference type="KEGG" id="vg:26516682"/>
<dbReference type="OrthoDB" id="27406at10239"/>
<keyword evidence="2" id="KW-1185">Reference proteome</keyword>
<evidence type="ECO:0000313" key="2">
    <source>
        <dbReference type="Proteomes" id="UP000032135"/>
    </source>
</evidence>
<evidence type="ECO:0000313" key="1">
    <source>
        <dbReference type="EMBL" id="AJK27564.1"/>
    </source>
</evidence>
<organism evidence="1 2">
    <name type="scientific">Cyanophage P-TIM40</name>
    <dbReference type="NCBI Taxonomy" id="1589733"/>
    <lineage>
        <taxon>Viruses</taxon>
        <taxon>Duplodnaviria</taxon>
        <taxon>Heunggongvirae</taxon>
        <taxon>Uroviricota</taxon>
        <taxon>Caudoviricetes</taxon>
        <taxon>Pantevenvirales</taxon>
        <taxon>Kyanoviridae</taxon>
        <taxon>Libanvirus</taxon>
        <taxon>Libanvirus ptim40</taxon>
    </lineage>
</organism>
<accession>A0A0C5AEA2</accession>
<name>A0A0C5AEA2_9CAUD</name>
<reference evidence="1 2" key="1">
    <citation type="submission" date="2014-11" db="EMBL/GenBank/DDBJ databases">
        <authorList>
            <person name="Fedida A."/>
            <person name="Lindell D."/>
        </authorList>
    </citation>
    <scope>NUCLEOTIDE SEQUENCE [LARGE SCALE GENOMIC DNA]</scope>
</reference>
<dbReference type="GeneID" id="26516682"/>